<dbReference type="AlphaFoldDB" id="K6ZTS1"/>
<evidence type="ECO:0000313" key="1">
    <source>
        <dbReference type="EMBL" id="GAC32223.1"/>
    </source>
</evidence>
<sequence>MEAHSSSYYANAIPLLTRYQQQFMQLGHADRHIGLNHESELQGRFAIKGI</sequence>
<keyword evidence="2" id="KW-1185">Reference proteome</keyword>
<evidence type="ECO:0000313" key="2">
    <source>
        <dbReference type="Proteomes" id="UP000006322"/>
    </source>
</evidence>
<accession>K6ZTS1</accession>
<reference evidence="2" key="1">
    <citation type="journal article" date="2014" name="Environ. Microbiol.">
        <title>Comparative genomics of the marine bacterial genus Glaciecola reveals the high degree of genomic diversity and genomic characteristic for cold adaptation.</title>
        <authorList>
            <person name="Qin Q.L."/>
            <person name="Xie B.B."/>
            <person name="Yu Y."/>
            <person name="Shu Y.L."/>
            <person name="Rong J.C."/>
            <person name="Zhang Y.J."/>
            <person name="Zhao D.L."/>
            <person name="Chen X.L."/>
            <person name="Zhang X.Y."/>
            <person name="Chen B."/>
            <person name="Zhou B.C."/>
            <person name="Zhang Y.Z."/>
        </authorList>
    </citation>
    <scope>NUCLEOTIDE SEQUENCE [LARGE SCALE GENOMIC DNA]</scope>
    <source>
        <strain evidence="2">LMG 21857</strain>
    </source>
</reference>
<organism evidence="1 2">
    <name type="scientific">Paraglaciecola polaris LMG 21857</name>
    <dbReference type="NCBI Taxonomy" id="1129793"/>
    <lineage>
        <taxon>Bacteria</taxon>
        <taxon>Pseudomonadati</taxon>
        <taxon>Pseudomonadota</taxon>
        <taxon>Gammaproteobacteria</taxon>
        <taxon>Alteromonadales</taxon>
        <taxon>Alteromonadaceae</taxon>
        <taxon>Paraglaciecola</taxon>
    </lineage>
</organism>
<dbReference type="STRING" id="1129793.GPLA_1309"/>
<proteinExistence type="predicted"/>
<protein>
    <submittedName>
        <fullName evidence="1">Uncharacterized protein</fullName>
    </submittedName>
</protein>
<dbReference type="EMBL" id="BAER01000033">
    <property type="protein sequence ID" value="GAC32223.1"/>
    <property type="molecule type" value="Genomic_DNA"/>
</dbReference>
<name>K6ZTS1_9ALTE</name>
<dbReference type="Proteomes" id="UP000006322">
    <property type="component" value="Unassembled WGS sequence"/>
</dbReference>
<gene>
    <name evidence="1" type="ORF">GPLA_1309</name>
</gene>
<comment type="caution">
    <text evidence="1">The sequence shown here is derived from an EMBL/GenBank/DDBJ whole genome shotgun (WGS) entry which is preliminary data.</text>
</comment>